<evidence type="ECO:0000313" key="2">
    <source>
        <dbReference type="EMBL" id="KAF5874359.1"/>
    </source>
</evidence>
<protein>
    <submittedName>
        <fullName evidence="2">Uncharacterized protein</fullName>
    </submittedName>
</protein>
<dbReference type="RefSeq" id="XP_037193305.1">
    <property type="nucleotide sequence ID" value="XM_037334771.1"/>
</dbReference>
<dbReference type="GeneID" id="59258463"/>
<dbReference type="AlphaFoldDB" id="A0A8H6AVC7"/>
<dbReference type="EMBL" id="JABFCT010000007">
    <property type="protein sequence ID" value="KAF5874359.1"/>
    <property type="molecule type" value="Genomic_DNA"/>
</dbReference>
<comment type="caution">
    <text evidence="2">The sequence shown here is derived from an EMBL/GenBank/DDBJ whole genome shotgun (WGS) entry which is preliminary data.</text>
</comment>
<proteinExistence type="predicted"/>
<organism evidence="2 3">
    <name type="scientific">Botrytis fragariae</name>
    <dbReference type="NCBI Taxonomy" id="1964551"/>
    <lineage>
        <taxon>Eukaryota</taxon>
        <taxon>Fungi</taxon>
        <taxon>Dikarya</taxon>
        <taxon>Ascomycota</taxon>
        <taxon>Pezizomycotina</taxon>
        <taxon>Leotiomycetes</taxon>
        <taxon>Helotiales</taxon>
        <taxon>Sclerotiniaceae</taxon>
        <taxon>Botrytis</taxon>
    </lineage>
</organism>
<dbReference type="OrthoDB" id="3522266at2759"/>
<reference evidence="2 3" key="1">
    <citation type="journal article" date="2020" name="Phytopathology">
        <title>A high-quality genome resource of Botrytis fragariae, a new and rapidly spreading fungal pathogen causing strawberry gray mold in the U.S.A.</title>
        <authorList>
            <person name="Wu Y."/>
            <person name="Saski C.A."/>
            <person name="Schnabel G."/>
            <person name="Xiao S."/>
            <person name="Hu M."/>
        </authorList>
    </citation>
    <scope>NUCLEOTIDE SEQUENCE [LARGE SCALE GENOMIC DNA]</scope>
    <source>
        <strain evidence="2 3">BVB16</strain>
    </source>
</reference>
<evidence type="ECO:0000256" key="1">
    <source>
        <dbReference type="SAM" id="MobiDB-lite"/>
    </source>
</evidence>
<dbReference type="Proteomes" id="UP000531561">
    <property type="component" value="Unassembled WGS sequence"/>
</dbReference>
<evidence type="ECO:0000313" key="3">
    <source>
        <dbReference type="Proteomes" id="UP000531561"/>
    </source>
</evidence>
<name>A0A8H6AVC7_9HELO</name>
<feature type="region of interest" description="Disordered" evidence="1">
    <location>
        <begin position="199"/>
        <end position="218"/>
    </location>
</feature>
<feature type="region of interest" description="Disordered" evidence="1">
    <location>
        <begin position="1"/>
        <end position="59"/>
    </location>
</feature>
<sequence>MAKHSKNQGQTASKPKQRTKKSEETSHEPTAQPSSSDDQRHEFNTIAHSEARTTPQEQIGEGVQDFDADFMMVEDRSTEIDLAPTPQEWGFDEANLLLETPEQVLQGPVNVPLSASDFDNDRNLFHHIGVHFPIPTHFETQFTGYTLPQWSWELPVTTVHRHLTTTNLDTLPATTQYQLERWVYENDHDEVTRLVVRESRSDDKVNQSEEHRRKPLNTNDVLRQSKPLDLECFLRWP</sequence>
<gene>
    <name evidence="2" type="ORF">Bfra_004365</name>
</gene>
<feature type="compositionally biased region" description="Basic and acidic residues" evidence="1">
    <location>
        <begin position="199"/>
        <end position="212"/>
    </location>
</feature>
<accession>A0A8H6AVC7</accession>
<keyword evidence="3" id="KW-1185">Reference proteome</keyword>